<dbReference type="InterPro" id="IPR017677">
    <property type="entry name" value="Methan_mark_16"/>
</dbReference>
<feature type="domain" description="4Fe-4S ferredoxin-type" evidence="1">
    <location>
        <begin position="345"/>
        <end position="370"/>
    </location>
</feature>
<feature type="domain" description="4Fe-4S ferredoxin-type" evidence="1">
    <location>
        <begin position="313"/>
        <end position="344"/>
    </location>
</feature>
<dbReference type="HOGENOM" id="CLU_061500_0_0_2"/>
<accession>E1RFB0</accession>
<evidence type="ECO:0000313" key="2">
    <source>
        <dbReference type="EMBL" id="ADN35058.1"/>
    </source>
</evidence>
<dbReference type="InterPro" id="IPR002708">
    <property type="entry name" value="HcyBio"/>
</dbReference>
<dbReference type="GeneID" id="9742724"/>
<dbReference type="Pfam" id="PF01837">
    <property type="entry name" value="HcyBio"/>
    <property type="match status" value="1"/>
</dbReference>
<gene>
    <name evidence="2" type="ordered locus">Mpet_0281</name>
</gene>
<dbReference type="Proteomes" id="UP000006565">
    <property type="component" value="Chromosome"/>
</dbReference>
<keyword evidence="3" id="KW-1185">Reference proteome</keyword>
<sequence length="412" mass="43468">MVKTVAEINKKIRDGTAVVLTAGEFKKKVRDGERLSPDDIDVVTCGTCGVMSGTMAILSVPVAEPGTFRRADSITLNGVPAFPGPCPNEGLGQVDLVVYGTSHASNSYGGGNLFRDIASAEKEIEVQTEAGGKNFECTVYGDELHYARMITSRSAFKNYSAFVNSGKDPVNTIFSVLPLSGGLTQATVSGCGEINPLQNDPDTRFLRSGAGVLLNGAEGLILGTGTRSSSEKPNLSVSAGMAGMNPEFMGEFKTSAGPECITSIAAAIPVIDNECIARLSVLDEEILLPIVDVFDRRTLGFSDYGRIWQSAGRHITVDPTKCLLCGECPAQEHCPADAIMPGGGILTSRCLSCGACLSTCIGEVYSMDTGSIALNGKEIPVVLRQSDRRKGEQICSNLKEKIESGKFTLGGM</sequence>
<dbReference type="RefSeq" id="WP_013328237.1">
    <property type="nucleotide sequence ID" value="NC_014507.1"/>
</dbReference>
<dbReference type="InterPro" id="IPR017896">
    <property type="entry name" value="4Fe4S_Fe-S-bd"/>
</dbReference>
<dbReference type="EMBL" id="CP002117">
    <property type="protein sequence ID" value="ADN35058.1"/>
    <property type="molecule type" value="Genomic_DNA"/>
</dbReference>
<organism evidence="2 3">
    <name type="scientific">Methanolacinia petrolearia (strain DSM 11571 / OCM 486 / SEBR 4847)</name>
    <name type="common">Methanoplanus petrolearius</name>
    <dbReference type="NCBI Taxonomy" id="679926"/>
    <lineage>
        <taxon>Archaea</taxon>
        <taxon>Methanobacteriati</taxon>
        <taxon>Methanobacteriota</taxon>
        <taxon>Stenosarchaea group</taxon>
        <taxon>Methanomicrobia</taxon>
        <taxon>Methanomicrobiales</taxon>
        <taxon>Methanomicrobiaceae</taxon>
        <taxon>Methanolacinia</taxon>
    </lineage>
</organism>
<dbReference type="STRING" id="679926.Mpet_0281"/>
<evidence type="ECO:0000259" key="1">
    <source>
        <dbReference type="PROSITE" id="PS51379"/>
    </source>
</evidence>
<dbReference type="PROSITE" id="PS51379">
    <property type="entry name" value="4FE4S_FER_2"/>
    <property type="match status" value="2"/>
</dbReference>
<evidence type="ECO:0000313" key="3">
    <source>
        <dbReference type="Proteomes" id="UP000006565"/>
    </source>
</evidence>
<proteinExistence type="predicted"/>
<dbReference type="KEGG" id="mpi:Mpet_0281"/>
<dbReference type="SUPFAM" id="SSF54862">
    <property type="entry name" value="4Fe-4S ferredoxins"/>
    <property type="match status" value="1"/>
</dbReference>
<dbReference type="NCBIfam" id="TIGR03287">
    <property type="entry name" value="methan_mark_16"/>
    <property type="match status" value="1"/>
</dbReference>
<name>E1RFB0_METP4</name>
<dbReference type="eggNOG" id="arCOG00621">
    <property type="taxonomic scope" value="Archaea"/>
</dbReference>
<protein>
    <submittedName>
        <fullName evidence="2">Methanogenesis marker 16 metalloprotein</fullName>
    </submittedName>
</protein>
<dbReference type="AlphaFoldDB" id="E1RFB0"/>
<reference evidence="2 3" key="1">
    <citation type="journal article" date="2010" name="Stand. Genomic Sci.">
        <title>Complete genome sequence of Methanoplanus petrolearius type strain (SEBR 4847).</title>
        <authorList>
            <person name="Brambilla E."/>
            <person name="Djao O.D."/>
            <person name="Daligault H."/>
            <person name="Lapidus A."/>
            <person name="Lucas S."/>
            <person name="Hammon N."/>
            <person name="Nolan M."/>
            <person name="Tice H."/>
            <person name="Cheng J.F."/>
            <person name="Han C."/>
            <person name="Tapia R."/>
            <person name="Goodwin L."/>
            <person name="Pitluck S."/>
            <person name="Liolios K."/>
            <person name="Ivanova N."/>
            <person name="Mavromatis K."/>
            <person name="Mikhailova N."/>
            <person name="Pati A."/>
            <person name="Chen A."/>
            <person name="Palaniappan K."/>
            <person name="Land M."/>
            <person name="Hauser L."/>
            <person name="Chang Y.J."/>
            <person name="Jeffries C.D."/>
            <person name="Rohde M."/>
            <person name="Spring S."/>
            <person name="Sikorski J."/>
            <person name="Goker M."/>
            <person name="Woyke T."/>
            <person name="Bristow J."/>
            <person name="Eisen J.A."/>
            <person name="Markowitz V."/>
            <person name="Hugenholtz P."/>
            <person name="Kyrpides N.C."/>
            <person name="Klenk H.P."/>
        </authorList>
    </citation>
    <scope>NUCLEOTIDE SEQUENCE [LARGE SCALE GENOMIC DNA]</scope>
    <source>
        <strain evidence="3">DSM 11571 / OCM 486 / SEBR 4847</strain>
    </source>
</reference>